<dbReference type="Gene3D" id="2.130.10.10">
    <property type="entry name" value="YVTN repeat-like/Quinoprotein amine dehydrogenase"/>
    <property type="match status" value="1"/>
</dbReference>
<sequence length="397" mass="43599">MIVRIFAILKKLKSIPVTLIAFMALTVMMASCTGSTSNHEKSGNMDWKLFRGNAGLSGYSSQQLPENPVLLWSYNGGARTVSSPVIDNGTTYWCDKRGLIKGVDLSGKLTFEYKLNTAVEATPMIHDSILYIGRIDGKMTALSLASKDTIWNYETMGQISASPNLGDFQQQQVIVFGSYDNNFYCIDSHSGKAINQFESGYYINGAAVLWKSSVLFGGCDSWLRVIDCQTGMPTDSLMLDAYIPASPAVMGNFCYVSDYTGNIYEIELENGKISRSRKMVTASSDNGSMVSVPALDPENLYYLADEQYLCSVDRRKGTQNWKFLLKGNTGESSPLVCNDKIIVCTKSGIISIHESATGNQLWEYDTGEQIVGSPAVIDGHFMILTAKGTLFCFGEKN</sequence>
<accession>A0A2T5C0V9</accession>
<feature type="domain" description="Pyrrolo-quinoline quinone repeat" evidence="2">
    <location>
        <begin position="80"/>
        <end position="276"/>
    </location>
</feature>
<proteinExistence type="predicted"/>
<dbReference type="InterPro" id="IPR015943">
    <property type="entry name" value="WD40/YVTN_repeat-like_dom_sf"/>
</dbReference>
<evidence type="ECO:0000313" key="4">
    <source>
        <dbReference type="Proteomes" id="UP000243525"/>
    </source>
</evidence>
<dbReference type="InterPro" id="IPR018391">
    <property type="entry name" value="PQQ_b-propeller_rpt"/>
</dbReference>
<dbReference type="PANTHER" id="PTHR34512:SF30">
    <property type="entry name" value="OUTER MEMBRANE PROTEIN ASSEMBLY FACTOR BAMB"/>
    <property type="match status" value="1"/>
</dbReference>
<dbReference type="EMBL" id="QAAD01000010">
    <property type="protein sequence ID" value="PTN08221.1"/>
    <property type="molecule type" value="Genomic_DNA"/>
</dbReference>
<keyword evidence="4" id="KW-1185">Reference proteome</keyword>
<dbReference type="SUPFAM" id="SSF50998">
    <property type="entry name" value="Quinoprotein alcohol dehydrogenase-like"/>
    <property type="match status" value="1"/>
</dbReference>
<feature type="signal peptide" evidence="1">
    <location>
        <begin position="1"/>
        <end position="29"/>
    </location>
</feature>
<dbReference type="InterPro" id="IPR002372">
    <property type="entry name" value="PQQ_rpt_dom"/>
</dbReference>
<dbReference type="AlphaFoldDB" id="A0A2T5C0V9"/>
<keyword evidence="1" id="KW-0732">Signal</keyword>
<dbReference type="SMART" id="SM00564">
    <property type="entry name" value="PQQ"/>
    <property type="match status" value="6"/>
</dbReference>
<protein>
    <submittedName>
        <fullName evidence="3">Outer membrane protein assembly factor BamB</fullName>
    </submittedName>
</protein>
<name>A0A2T5C0V9_9BACT</name>
<feature type="chain" id="PRO_5015747786" evidence="1">
    <location>
        <begin position="30"/>
        <end position="397"/>
    </location>
</feature>
<dbReference type="InterPro" id="IPR011047">
    <property type="entry name" value="Quinoprotein_ADH-like_sf"/>
</dbReference>
<gene>
    <name evidence="3" type="ORF">C8N47_110107</name>
</gene>
<organism evidence="3 4">
    <name type="scientific">Mangrovibacterium marinum</name>
    <dbReference type="NCBI Taxonomy" id="1639118"/>
    <lineage>
        <taxon>Bacteria</taxon>
        <taxon>Pseudomonadati</taxon>
        <taxon>Bacteroidota</taxon>
        <taxon>Bacteroidia</taxon>
        <taxon>Marinilabiliales</taxon>
        <taxon>Prolixibacteraceae</taxon>
        <taxon>Mangrovibacterium</taxon>
    </lineage>
</organism>
<evidence type="ECO:0000313" key="3">
    <source>
        <dbReference type="EMBL" id="PTN08221.1"/>
    </source>
</evidence>
<feature type="domain" description="Pyrrolo-quinoline quinone repeat" evidence="2">
    <location>
        <begin position="307"/>
        <end position="391"/>
    </location>
</feature>
<dbReference type="Pfam" id="PF13360">
    <property type="entry name" value="PQQ_2"/>
    <property type="match status" value="2"/>
</dbReference>
<reference evidence="3 4" key="1">
    <citation type="submission" date="2018-04" db="EMBL/GenBank/DDBJ databases">
        <title>Genomic Encyclopedia of Archaeal and Bacterial Type Strains, Phase II (KMG-II): from individual species to whole genera.</title>
        <authorList>
            <person name="Goeker M."/>
        </authorList>
    </citation>
    <scope>NUCLEOTIDE SEQUENCE [LARGE SCALE GENOMIC DNA]</scope>
    <source>
        <strain evidence="3 4">DSM 28823</strain>
    </source>
</reference>
<evidence type="ECO:0000259" key="2">
    <source>
        <dbReference type="Pfam" id="PF13360"/>
    </source>
</evidence>
<dbReference type="PROSITE" id="PS51257">
    <property type="entry name" value="PROKAR_LIPOPROTEIN"/>
    <property type="match status" value="1"/>
</dbReference>
<comment type="caution">
    <text evidence="3">The sequence shown here is derived from an EMBL/GenBank/DDBJ whole genome shotgun (WGS) entry which is preliminary data.</text>
</comment>
<dbReference type="RefSeq" id="WP_320168090.1">
    <property type="nucleotide sequence ID" value="NZ_OY782574.1"/>
</dbReference>
<evidence type="ECO:0000256" key="1">
    <source>
        <dbReference type="SAM" id="SignalP"/>
    </source>
</evidence>
<dbReference type="PANTHER" id="PTHR34512">
    <property type="entry name" value="CELL SURFACE PROTEIN"/>
    <property type="match status" value="1"/>
</dbReference>
<dbReference type="Proteomes" id="UP000243525">
    <property type="component" value="Unassembled WGS sequence"/>
</dbReference>